<dbReference type="GO" id="GO:0005829">
    <property type="term" value="C:cytosol"/>
    <property type="evidence" value="ECO:0007669"/>
    <property type="project" value="TreeGrafter"/>
</dbReference>
<dbReference type="GO" id="GO:0016853">
    <property type="term" value="F:isomerase activity"/>
    <property type="evidence" value="ECO:0007669"/>
    <property type="project" value="UniProtKB-KW"/>
</dbReference>
<evidence type="ECO:0000256" key="3">
    <source>
        <dbReference type="ARBA" id="ARBA00022801"/>
    </source>
</evidence>
<dbReference type="EMBL" id="AQGQ01000184">
    <property type="protein sequence ID" value="EOD53679.1"/>
    <property type="molecule type" value="Genomic_DNA"/>
</dbReference>
<comment type="caution">
    <text evidence="5">The sequence shown here is derived from an EMBL/GenBank/DDBJ whole genome shotgun (WGS) entry which is preliminary data.</text>
</comment>
<dbReference type="InterPro" id="IPR032259">
    <property type="entry name" value="HIBYL-CoA-H"/>
</dbReference>
<protein>
    <recommendedName>
        <fullName evidence="2">3-hydroxyisobutyryl-CoA hydrolase</fullName>
        <ecNumber evidence="2">3.1.2.4</ecNumber>
    </recommendedName>
</protein>
<dbReference type="Proteomes" id="UP000013526">
    <property type="component" value="Unassembled WGS sequence"/>
</dbReference>
<evidence type="ECO:0000256" key="1">
    <source>
        <dbReference type="ARBA" id="ARBA00001709"/>
    </source>
</evidence>
<keyword evidence="5" id="KW-0413">Isomerase</keyword>
<evidence type="ECO:0000313" key="6">
    <source>
        <dbReference type="Proteomes" id="UP000013526"/>
    </source>
</evidence>
<keyword evidence="3" id="KW-0378">Hydrolase</keyword>
<organism evidence="5 6">
    <name type="scientific">Aeromonas molluscorum 848</name>
    <dbReference type="NCBI Taxonomy" id="1268236"/>
    <lineage>
        <taxon>Bacteria</taxon>
        <taxon>Pseudomonadati</taxon>
        <taxon>Pseudomonadota</taxon>
        <taxon>Gammaproteobacteria</taxon>
        <taxon>Aeromonadales</taxon>
        <taxon>Aeromonadaceae</taxon>
        <taxon>Aeromonas</taxon>
    </lineage>
</organism>
<proteinExistence type="predicted"/>
<accession>R1H5B3</accession>
<keyword evidence="6" id="KW-1185">Reference proteome</keyword>
<dbReference type="PANTHER" id="PTHR43176:SF3">
    <property type="entry name" value="3-HYDROXYISOBUTYRYL-COA HYDROLASE, MITOCHONDRIAL"/>
    <property type="match status" value="1"/>
</dbReference>
<evidence type="ECO:0000259" key="4">
    <source>
        <dbReference type="Pfam" id="PF16113"/>
    </source>
</evidence>
<sequence>MSDGVKTQLLPTRDGQWLGVLTLDSPASLNALSLPMIEALTRQLRGWQQDGSVCAVLLEGAGEKAFCAGGDIRAFYHERQRMTDAELAGYARDFFEQEYRLDLLIHHYPKPLICVADGICMGGGMGLFAGARFRLVTEFSLLAMPEVSIGLYPDVGASWFLSRLPGRVGLWLGLTGARINGADALG</sequence>
<dbReference type="InterPro" id="IPR045004">
    <property type="entry name" value="ECH_dom"/>
</dbReference>
<dbReference type="SUPFAM" id="SSF52096">
    <property type="entry name" value="ClpP/crotonase"/>
    <property type="match status" value="1"/>
</dbReference>
<dbReference type="RefSeq" id="WP_005908041.1">
    <property type="nucleotide sequence ID" value="NZ_AQGQ01000184.1"/>
</dbReference>
<evidence type="ECO:0000313" key="5">
    <source>
        <dbReference type="EMBL" id="EOD53679.1"/>
    </source>
</evidence>
<dbReference type="GO" id="GO:0006574">
    <property type="term" value="P:L-valine catabolic process"/>
    <property type="evidence" value="ECO:0007669"/>
    <property type="project" value="TreeGrafter"/>
</dbReference>
<feature type="domain" description="Enoyl-CoA hydratase/isomerase" evidence="4">
    <location>
        <begin position="19"/>
        <end position="185"/>
    </location>
</feature>
<gene>
    <name evidence="5" type="ORF">G113_18299</name>
</gene>
<comment type="catalytic activity">
    <reaction evidence="1">
        <text>3-hydroxy-2-methylpropanoyl-CoA + H2O = 3-hydroxy-2-methylpropanoate + CoA + H(+)</text>
        <dbReference type="Rhea" id="RHEA:20888"/>
        <dbReference type="ChEBI" id="CHEBI:11805"/>
        <dbReference type="ChEBI" id="CHEBI:15377"/>
        <dbReference type="ChEBI" id="CHEBI:15378"/>
        <dbReference type="ChEBI" id="CHEBI:57287"/>
        <dbReference type="ChEBI" id="CHEBI:57340"/>
        <dbReference type="EC" id="3.1.2.4"/>
    </reaction>
</comment>
<evidence type="ECO:0000256" key="2">
    <source>
        <dbReference type="ARBA" id="ARBA00011915"/>
    </source>
</evidence>
<dbReference type="EC" id="3.1.2.4" evidence="2"/>
<name>R1H5B3_9GAMM</name>
<dbReference type="InterPro" id="IPR029045">
    <property type="entry name" value="ClpP/crotonase-like_dom_sf"/>
</dbReference>
<reference evidence="5 6" key="1">
    <citation type="journal article" date="2013" name="Genome Announc.">
        <title>Draft Genome Sequence of Aeromonas molluscorum Strain 848TT, Isolated from Bivalve Molluscs.</title>
        <authorList>
            <person name="Spataro N."/>
            <person name="Farfan M."/>
            <person name="Albarral V."/>
            <person name="Sanglas A."/>
            <person name="Loren J.G."/>
            <person name="Fuste M.C."/>
            <person name="Bosch E."/>
        </authorList>
    </citation>
    <scope>NUCLEOTIDE SEQUENCE [LARGE SCALE GENOMIC DNA]</scope>
    <source>
        <strain evidence="5 6">848</strain>
    </source>
</reference>
<dbReference type="OrthoDB" id="9790967at2"/>
<dbReference type="Pfam" id="PF16113">
    <property type="entry name" value="ECH_2"/>
    <property type="match status" value="1"/>
</dbReference>
<dbReference type="Gene3D" id="3.90.226.10">
    <property type="entry name" value="2-enoyl-CoA Hydratase, Chain A, domain 1"/>
    <property type="match status" value="1"/>
</dbReference>
<dbReference type="CDD" id="cd06558">
    <property type="entry name" value="crotonase-like"/>
    <property type="match status" value="1"/>
</dbReference>
<dbReference type="PANTHER" id="PTHR43176">
    <property type="entry name" value="3-HYDROXYISOBUTYRYL-COA HYDROLASE-RELATED"/>
    <property type="match status" value="1"/>
</dbReference>
<dbReference type="GO" id="GO:0003860">
    <property type="term" value="F:3-hydroxyisobutyryl-CoA hydrolase activity"/>
    <property type="evidence" value="ECO:0007669"/>
    <property type="project" value="UniProtKB-EC"/>
</dbReference>
<dbReference type="AlphaFoldDB" id="R1H5B3"/>
<feature type="non-terminal residue" evidence="5">
    <location>
        <position position="186"/>
    </location>
</feature>